<feature type="transmembrane region" description="Helical" evidence="5">
    <location>
        <begin position="65"/>
        <end position="83"/>
    </location>
</feature>
<dbReference type="AlphaFoldDB" id="A0A1H1Z2U2"/>
<dbReference type="STRING" id="630515.SAMN04489812_4947"/>
<name>A0A1H1Z2U2_9ACTN</name>
<feature type="transmembrane region" description="Helical" evidence="5">
    <location>
        <begin position="95"/>
        <end position="118"/>
    </location>
</feature>
<reference evidence="6 7" key="1">
    <citation type="submission" date="2016-10" db="EMBL/GenBank/DDBJ databases">
        <authorList>
            <person name="de Groot N.N."/>
        </authorList>
    </citation>
    <scope>NUCLEOTIDE SEQUENCE [LARGE SCALE GENOMIC DNA]</scope>
    <source>
        <strain evidence="6 7">DSM 21800</strain>
    </source>
</reference>
<comment type="subcellular location">
    <subcellularLocation>
        <location evidence="1">Membrane</location>
        <topology evidence="1">Multi-pass membrane protein</topology>
    </subcellularLocation>
</comment>
<keyword evidence="4 5" id="KW-0472">Membrane</keyword>
<evidence type="ECO:0000313" key="6">
    <source>
        <dbReference type="EMBL" id="SDT28064.1"/>
    </source>
</evidence>
<dbReference type="Pfam" id="PF02361">
    <property type="entry name" value="CbiQ"/>
    <property type="match status" value="1"/>
</dbReference>
<dbReference type="OrthoDB" id="509049at2"/>
<evidence type="ECO:0000313" key="7">
    <source>
        <dbReference type="Proteomes" id="UP000199103"/>
    </source>
</evidence>
<gene>
    <name evidence="6" type="ORF">SAMN04489812_4947</name>
</gene>
<sequence length="201" mass="21434">MNVATMNANSLLAPVPTAVKFGVLFVAGIGLYLITAPIVLGALLTLAVIALLLTRAPARRLARTVAGVLIIIGVVVLLTGLGTGWQPALVTGLRLLTLCLLAYAVSLSTTFSAMLDFFDRLLAPTARFGLDPGRISLALALTVRFIPQIRDTYQQVREAQQARGLQSRPLATVVPLLVRTLQSAEQIADAIDARCYDSRGR</sequence>
<organism evidence="6 7">
    <name type="scientific">Microlunatus soli</name>
    <dbReference type="NCBI Taxonomy" id="630515"/>
    <lineage>
        <taxon>Bacteria</taxon>
        <taxon>Bacillati</taxon>
        <taxon>Actinomycetota</taxon>
        <taxon>Actinomycetes</taxon>
        <taxon>Propionibacteriales</taxon>
        <taxon>Propionibacteriaceae</taxon>
        <taxon>Microlunatus</taxon>
    </lineage>
</organism>
<evidence type="ECO:0000256" key="3">
    <source>
        <dbReference type="ARBA" id="ARBA00022989"/>
    </source>
</evidence>
<keyword evidence="7" id="KW-1185">Reference proteome</keyword>
<keyword evidence="2 5" id="KW-0812">Transmembrane</keyword>
<accession>A0A1H1Z2U2</accession>
<dbReference type="InterPro" id="IPR003339">
    <property type="entry name" value="ABC/ECF_trnsptr_transmembrane"/>
</dbReference>
<dbReference type="PANTHER" id="PTHR33514:SF13">
    <property type="entry name" value="PROTEIN ABCI12, CHLOROPLASTIC"/>
    <property type="match status" value="1"/>
</dbReference>
<protein>
    <submittedName>
        <fullName evidence="6">Biotin transport system permease protein</fullName>
    </submittedName>
</protein>
<proteinExistence type="predicted"/>
<feature type="transmembrane region" description="Helical" evidence="5">
    <location>
        <begin position="20"/>
        <end position="53"/>
    </location>
</feature>
<evidence type="ECO:0000256" key="2">
    <source>
        <dbReference type="ARBA" id="ARBA00022692"/>
    </source>
</evidence>
<evidence type="ECO:0000256" key="5">
    <source>
        <dbReference type="SAM" id="Phobius"/>
    </source>
</evidence>
<dbReference type="PANTHER" id="PTHR33514">
    <property type="entry name" value="PROTEIN ABCI12, CHLOROPLASTIC"/>
    <property type="match status" value="1"/>
</dbReference>
<dbReference type="Proteomes" id="UP000199103">
    <property type="component" value="Chromosome I"/>
</dbReference>
<dbReference type="EMBL" id="LT629772">
    <property type="protein sequence ID" value="SDT28064.1"/>
    <property type="molecule type" value="Genomic_DNA"/>
</dbReference>
<dbReference type="GO" id="GO:0005886">
    <property type="term" value="C:plasma membrane"/>
    <property type="evidence" value="ECO:0007669"/>
    <property type="project" value="TreeGrafter"/>
</dbReference>
<dbReference type="CDD" id="cd16914">
    <property type="entry name" value="EcfT"/>
    <property type="match status" value="1"/>
</dbReference>
<evidence type="ECO:0000256" key="1">
    <source>
        <dbReference type="ARBA" id="ARBA00004141"/>
    </source>
</evidence>
<keyword evidence="3 5" id="KW-1133">Transmembrane helix</keyword>
<evidence type="ECO:0000256" key="4">
    <source>
        <dbReference type="ARBA" id="ARBA00023136"/>
    </source>
</evidence>